<organism evidence="1 2">
    <name type="scientific">Sinorhizobium glycinis</name>
    <dbReference type="NCBI Taxonomy" id="1472378"/>
    <lineage>
        <taxon>Bacteria</taxon>
        <taxon>Pseudomonadati</taxon>
        <taxon>Pseudomonadota</taxon>
        <taxon>Alphaproteobacteria</taxon>
        <taxon>Hyphomicrobiales</taxon>
        <taxon>Rhizobiaceae</taxon>
        <taxon>Sinorhizobium/Ensifer group</taxon>
        <taxon>Sinorhizobium</taxon>
    </lineage>
</organism>
<dbReference type="Proteomes" id="UP000094025">
    <property type="component" value="Unassembled WGS sequence"/>
</dbReference>
<reference evidence="1 2" key="1">
    <citation type="journal article" date="2016" name="Int. J. Syst. Evol. Microbiol.">
        <title>Ensifer glycinis sp. nov., an novel rhizobial species associated with Glycine spp.</title>
        <authorList>
            <person name="Yan H."/>
            <person name="Yan J."/>
            <person name="Sui X.H."/>
            <person name="Wang E.T."/>
            <person name="Chen W.X."/>
            <person name="Zhang X.X."/>
            <person name="Chen W.F."/>
        </authorList>
    </citation>
    <scope>NUCLEOTIDE SEQUENCE [LARGE SCALE GENOMIC DNA]</scope>
    <source>
        <strain evidence="1 2">CCBAU 23380</strain>
    </source>
</reference>
<proteinExistence type="predicted"/>
<keyword evidence="2" id="KW-1185">Reference proteome</keyword>
<comment type="caution">
    <text evidence="1">The sequence shown here is derived from an EMBL/GenBank/DDBJ whole genome shotgun (WGS) entry which is preliminary data.</text>
</comment>
<dbReference type="AlphaFoldDB" id="A0A178Y962"/>
<dbReference type="EMBL" id="LPUX01000045">
    <property type="protein sequence ID" value="OAP43772.1"/>
    <property type="molecule type" value="Genomic_DNA"/>
</dbReference>
<evidence type="ECO:0000313" key="2">
    <source>
        <dbReference type="Proteomes" id="UP000094025"/>
    </source>
</evidence>
<sequence length="67" mass="7391">MEQKPPFLILKAVSGRSPIPAQGFNIILGQERGTRRSPRIELLQRVGYRQAWAIFEAANTVAGIAEA</sequence>
<protein>
    <submittedName>
        <fullName evidence="1">Uncharacterized protein</fullName>
    </submittedName>
</protein>
<evidence type="ECO:0000313" key="1">
    <source>
        <dbReference type="EMBL" id="OAP43772.1"/>
    </source>
</evidence>
<accession>A0A178Y962</accession>
<name>A0A178Y962_9HYPH</name>
<gene>
    <name evidence="1" type="ORF">AU381_09065</name>
</gene>